<evidence type="ECO:0000313" key="2">
    <source>
        <dbReference type="Proteomes" id="UP001324427"/>
    </source>
</evidence>
<dbReference type="AlphaFoldDB" id="A0AAV9J9Z6"/>
<protein>
    <recommendedName>
        <fullName evidence="3">MYND-type domain-containing protein</fullName>
    </recommendedName>
</protein>
<evidence type="ECO:0000313" key="1">
    <source>
        <dbReference type="EMBL" id="KAK4541814.1"/>
    </source>
</evidence>
<name>A0AAV9J9Z6_9PEZI</name>
<dbReference type="Proteomes" id="UP001324427">
    <property type="component" value="Unassembled WGS sequence"/>
</dbReference>
<evidence type="ECO:0008006" key="3">
    <source>
        <dbReference type="Google" id="ProtNLM"/>
    </source>
</evidence>
<comment type="caution">
    <text evidence="1">The sequence shown here is derived from an EMBL/GenBank/DDBJ whole genome shotgun (WGS) entry which is preliminary data.</text>
</comment>
<organism evidence="1 2">
    <name type="scientific">Oleoguttula mirabilis</name>
    <dbReference type="NCBI Taxonomy" id="1507867"/>
    <lineage>
        <taxon>Eukaryota</taxon>
        <taxon>Fungi</taxon>
        <taxon>Dikarya</taxon>
        <taxon>Ascomycota</taxon>
        <taxon>Pezizomycotina</taxon>
        <taxon>Dothideomycetes</taxon>
        <taxon>Dothideomycetidae</taxon>
        <taxon>Mycosphaerellales</taxon>
        <taxon>Teratosphaeriaceae</taxon>
        <taxon>Oleoguttula</taxon>
    </lineage>
</organism>
<sequence length="276" mass="30935">MASDSDSDKVCATCTEKVNIPCRSCGDIRYYSWGCEMADKPSHQLLCYTVKTPEFQRRPGENTCRVLLFPKDGDKPTFVWMKVVDDIFGLKPDMDELMEHTYSPQVIDENPLTDVKLGHRIHLCHVECFVGHYNKVNMAVMGATNGQCKAWMGPMLACCGKVEVDEEGNDYIGEMMDMDMTDYSHVAQHLIHDRMEFYEKWKVAGAKVQAVLALCDGEVEAEGCQRLETYTVSRFQINIQVGGEISPISQLVGMPLKVSKAFTAPGFNPTKSSPHS</sequence>
<dbReference type="SUPFAM" id="SSF144232">
    <property type="entry name" value="HIT/MYND zinc finger-like"/>
    <property type="match status" value="1"/>
</dbReference>
<proteinExistence type="predicted"/>
<accession>A0AAV9J9Z6</accession>
<dbReference type="Gene3D" id="6.10.140.2220">
    <property type="match status" value="1"/>
</dbReference>
<reference evidence="1 2" key="1">
    <citation type="submission" date="2021-11" db="EMBL/GenBank/DDBJ databases">
        <title>Black yeast isolated from Biological Soil Crust.</title>
        <authorList>
            <person name="Kurbessoian T."/>
        </authorList>
    </citation>
    <scope>NUCLEOTIDE SEQUENCE [LARGE SCALE GENOMIC DNA]</scope>
    <source>
        <strain evidence="1 2">CCFEE 5522</strain>
    </source>
</reference>
<gene>
    <name evidence="1" type="ORF">LTR36_007346</name>
</gene>
<keyword evidence="2" id="KW-1185">Reference proteome</keyword>
<dbReference type="EMBL" id="JAVFHQ010000048">
    <property type="protein sequence ID" value="KAK4541814.1"/>
    <property type="molecule type" value="Genomic_DNA"/>
</dbReference>